<dbReference type="InterPro" id="IPR036101">
    <property type="entry name" value="CarD-like/TRCF_RID_sf"/>
</dbReference>
<dbReference type="GO" id="GO:0009380">
    <property type="term" value="C:excinuclease repair complex"/>
    <property type="evidence" value="ECO:0007669"/>
    <property type="project" value="InterPro"/>
</dbReference>
<dbReference type="InterPro" id="IPR027417">
    <property type="entry name" value="P-loop_NTPase"/>
</dbReference>
<dbReference type="EMBL" id="JABZMK010000021">
    <property type="protein sequence ID" value="MBF1129361.1"/>
    <property type="molecule type" value="Genomic_DNA"/>
</dbReference>
<dbReference type="InterPro" id="IPR041471">
    <property type="entry name" value="UvrB_inter"/>
</dbReference>
<dbReference type="GO" id="GO:0005524">
    <property type="term" value="F:ATP binding"/>
    <property type="evidence" value="ECO:0007669"/>
    <property type="project" value="UniProtKB-KW"/>
</dbReference>
<proteinExistence type="predicted"/>
<dbReference type="PANTHER" id="PTHR24029:SF1">
    <property type="entry name" value="TRANSCRIPTION-REPAIR-COUPLING FACTOR"/>
    <property type="match status" value="1"/>
</dbReference>
<feature type="non-terminal residue" evidence="4">
    <location>
        <position position="602"/>
    </location>
</feature>
<evidence type="ECO:0000259" key="3">
    <source>
        <dbReference type="SMART" id="SM01058"/>
    </source>
</evidence>
<dbReference type="AlphaFoldDB" id="A0A930FPC0"/>
<keyword evidence="1" id="KW-0547">Nucleotide-binding</keyword>
<dbReference type="SUPFAM" id="SSF141259">
    <property type="entry name" value="CarD-like"/>
    <property type="match status" value="1"/>
</dbReference>
<reference evidence="4" key="1">
    <citation type="submission" date="2020-04" db="EMBL/GenBank/DDBJ databases">
        <title>Deep metagenomics examines the oral microbiome during advanced dental caries in children, revealing novel taxa and co-occurrences with host molecules.</title>
        <authorList>
            <person name="Baker J.L."/>
            <person name="Morton J.T."/>
            <person name="Dinis M."/>
            <person name="Alvarez R."/>
            <person name="Tran N.C."/>
            <person name="Knight R."/>
            <person name="Edlund A."/>
        </authorList>
    </citation>
    <scope>NUCLEOTIDE SEQUENCE</scope>
    <source>
        <strain evidence="4">JCVI_32_bin.14</strain>
    </source>
</reference>
<evidence type="ECO:0000313" key="5">
    <source>
        <dbReference type="Proteomes" id="UP000757890"/>
    </source>
</evidence>
<name>A0A930FPC0_9FIRM</name>
<dbReference type="GO" id="GO:0016887">
    <property type="term" value="F:ATP hydrolysis activity"/>
    <property type="evidence" value="ECO:0007669"/>
    <property type="project" value="InterPro"/>
</dbReference>
<dbReference type="GO" id="GO:0003677">
    <property type="term" value="F:DNA binding"/>
    <property type="evidence" value="ECO:0007669"/>
    <property type="project" value="InterPro"/>
</dbReference>
<dbReference type="InterPro" id="IPR003711">
    <property type="entry name" value="CarD-like/TRCF_RID"/>
</dbReference>
<dbReference type="SUPFAM" id="SSF52540">
    <property type="entry name" value="P-loop containing nucleoside triphosphate hydrolases"/>
    <property type="match status" value="3"/>
</dbReference>
<gene>
    <name evidence="4" type="ORF">HXL70_04865</name>
</gene>
<accession>A0A930FPC0</accession>
<evidence type="ECO:0000256" key="2">
    <source>
        <dbReference type="ARBA" id="ARBA00022840"/>
    </source>
</evidence>
<dbReference type="Pfam" id="PF02559">
    <property type="entry name" value="CarD_TRCF_RID"/>
    <property type="match status" value="1"/>
</dbReference>
<dbReference type="Gene3D" id="3.30.2060.10">
    <property type="entry name" value="Penicillin-binding protein 1b domain"/>
    <property type="match status" value="1"/>
</dbReference>
<dbReference type="PANTHER" id="PTHR24029">
    <property type="entry name" value="UVRABC SYSTEM PROTEIN B"/>
    <property type="match status" value="1"/>
</dbReference>
<dbReference type="SMART" id="SM01058">
    <property type="entry name" value="CarD_TRCF"/>
    <property type="match status" value="1"/>
</dbReference>
<keyword evidence="2" id="KW-0067">ATP-binding</keyword>
<organism evidence="4 5">
    <name type="scientific">Dialister invisus</name>
    <dbReference type="NCBI Taxonomy" id="218538"/>
    <lineage>
        <taxon>Bacteria</taxon>
        <taxon>Bacillati</taxon>
        <taxon>Bacillota</taxon>
        <taxon>Negativicutes</taxon>
        <taxon>Veillonellales</taxon>
        <taxon>Veillonellaceae</taxon>
        <taxon>Dialister</taxon>
    </lineage>
</organism>
<dbReference type="InterPro" id="IPR004807">
    <property type="entry name" value="UvrB"/>
</dbReference>
<dbReference type="Gene3D" id="3.40.50.300">
    <property type="entry name" value="P-loop containing nucleotide triphosphate hydrolases"/>
    <property type="match status" value="1"/>
</dbReference>
<evidence type="ECO:0000256" key="1">
    <source>
        <dbReference type="ARBA" id="ARBA00022741"/>
    </source>
</evidence>
<feature type="domain" description="CarD-like/TRCF RNAP-interacting" evidence="3">
    <location>
        <begin position="456"/>
        <end position="553"/>
    </location>
</feature>
<protein>
    <submittedName>
        <fullName evidence="4">Transcription-repair coupling factor</fullName>
    </submittedName>
</protein>
<comment type="caution">
    <text evidence="4">The sequence shown here is derived from an EMBL/GenBank/DDBJ whole genome shotgun (WGS) entry which is preliminary data.</text>
</comment>
<sequence>MADEIRKIANLRTEASAPDLPGRVQNEEFVFDEMIGAELVQEVCRHKDIRSVEKLFSLADPIMISGAGDSQKALLTAMAAKGDSPSIIIVPSQKDVFRWEMDLRFFAPDLHLYYFPLVEETGFNVTFSGTERLRDRMKGLAGLLDGHRAAVIATVVEAAQKIISPSGILENLMTIHMGEVIEREILVGKLIKLGYERVDQVERCGHFSVRGDIVDIFAINESHPFRVEFFDDEVDGIRVFNEDTQRSIDIRDDISILPAVIRGERSSSILSYLNSGRVFYDEPQRCEEELKKYFHEEAENKEKAFDWAGLVKTGRSGRKYRNREILFSFLKRDADLFKVKETATWKGRTMVNYQRQISLFFNDLTRLLKEGWSAVILTPRRSERKELEQYLSDYHVPVSQKVQKGKVTLYNGVLSGGFELPDAKMAFITAGDIFGKQKARRYKAGGKGKQIRYFSDLEPGDYVVQRVHGIGKYIGVKTIELEGVHRDYITIQYAGADKLYLPMEQIASLEKYIGPEGQTPALHRMGGAQWDKVRRKAKKSIEELAEKLLAVYADREITEGISFLPDTAEQREFEDTFPFVETDDQLEAIQAVKRGMERPQPM</sequence>
<evidence type="ECO:0000313" key="4">
    <source>
        <dbReference type="EMBL" id="MBF1129361.1"/>
    </source>
</evidence>
<dbReference type="Pfam" id="PF17757">
    <property type="entry name" value="UvrB_inter"/>
    <property type="match status" value="1"/>
</dbReference>
<dbReference type="Gene3D" id="3.40.50.11180">
    <property type="match status" value="1"/>
</dbReference>
<dbReference type="Proteomes" id="UP000757890">
    <property type="component" value="Unassembled WGS sequence"/>
</dbReference>
<dbReference type="GO" id="GO:0006289">
    <property type="term" value="P:nucleotide-excision repair"/>
    <property type="evidence" value="ECO:0007669"/>
    <property type="project" value="InterPro"/>
</dbReference>
<dbReference type="Gene3D" id="2.40.10.170">
    <property type="match status" value="1"/>
</dbReference>